<gene>
    <name evidence="2" type="ORF">BJ988_000638</name>
</gene>
<dbReference type="EMBL" id="JACBZR010000001">
    <property type="protein sequence ID" value="NYI75990.1"/>
    <property type="molecule type" value="Genomic_DNA"/>
</dbReference>
<sequence>MNTVAFGAKATARVSTENSAMLLISVTRRPNRSASGPMATAPMPTPTRPSVAAVVSDALVNPSAPVSAKVGITAPSTTRS</sequence>
<name>A0A7Z0DII4_9ACTN</name>
<feature type="region of interest" description="Disordered" evidence="1">
    <location>
        <begin position="29"/>
        <end position="49"/>
    </location>
</feature>
<organism evidence="2 3">
    <name type="scientific">Nocardioides panzhihuensis</name>
    <dbReference type="NCBI Taxonomy" id="860243"/>
    <lineage>
        <taxon>Bacteria</taxon>
        <taxon>Bacillati</taxon>
        <taxon>Actinomycetota</taxon>
        <taxon>Actinomycetes</taxon>
        <taxon>Propionibacteriales</taxon>
        <taxon>Nocardioidaceae</taxon>
        <taxon>Nocardioides</taxon>
    </lineage>
</organism>
<keyword evidence="3" id="KW-1185">Reference proteome</keyword>
<proteinExistence type="predicted"/>
<feature type="compositionally biased region" description="Low complexity" evidence="1">
    <location>
        <begin position="33"/>
        <end position="42"/>
    </location>
</feature>
<comment type="caution">
    <text evidence="2">The sequence shown here is derived from an EMBL/GenBank/DDBJ whole genome shotgun (WGS) entry which is preliminary data.</text>
</comment>
<evidence type="ECO:0000256" key="1">
    <source>
        <dbReference type="SAM" id="MobiDB-lite"/>
    </source>
</evidence>
<evidence type="ECO:0000313" key="2">
    <source>
        <dbReference type="EMBL" id="NYI75990.1"/>
    </source>
</evidence>
<dbReference type="AlphaFoldDB" id="A0A7Z0DII4"/>
<reference evidence="2 3" key="1">
    <citation type="submission" date="2020-07" db="EMBL/GenBank/DDBJ databases">
        <title>Sequencing the genomes of 1000 actinobacteria strains.</title>
        <authorList>
            <person name="Klenk H.-P."/>
        </authorList>
    </citation>
    <scope>NUCLEOTIDE SEQUENCE [LARGE SCALE GENOMIC DNA]</scope>
    <source>
        <strain evidence="2 3">DSM 26487</strain>
    </source>
</reference>
<evidence type="ECO:0000313" key="3">
    <source>
        <dbReference type="Proteomes" id="UP000564496"/>
    </source>
</evidence>
<accession>A0A7Z0DII4</accession>
<protein>
    <submittedName>
        <fullName evidence="2">Uncharacterized protein</fullName>
    </submittedName>
</protein>
<dbReference type="Proteomes" id="UP000564496">
    <property type="component" value="Unassembled WGS sequence"/>
</dbReference>